<evidence type="ECO:0000313" key="1">
    <source>
        <dbReference type="EMBL" id="WNQ12594.1"/>
    </source>
</evidence>
<dbReference type="GO" id="GO:0030246">
    <property type="term" value="F:carbohydrate binding"/>
    <property type="evidence" value="ECO:0007669"/>
    <property type="project" value="InterPro"/>
</dbReference>
<dbReference type="GO" id="GO:0005737">
    <property type="term" value="C:cytoplasm"/>
    <property type="evidence" value="ECO:0007669"/>
    <property type="project" value="TreeGrafter"/>
</dbReference>
<dbReference type="CDD" id="cd01081">
    <property type="entry name" value="Aldose_epim"/>
    <property type="match status" value="1"/>
</dbReference>
<dbReference type="Proteomes" id="UP001305702">
    <property type="component" value="Chromosome"/>
</dbReference>
<dbReference type="Gene3D" id="2.70.98.10">
    <property type="match status" value="1"/>
</dbReference>
<dbReference type="InterPro" id="IPR011013">
    <property type="entry name" value="Gal_mutarotase_sf_dom"/>
</dbReference>
<gene>
    <name evidence="1" type="ORF">MJA45_06070</name>
</gene>
<dbReference type="GO" id="GO:0004034">
    <property type="term" value="F:aldose 1-epimerase activity"/>
    <property type="evidence" value="ECO:0007669"/>
    <property type="project" value="TreeGrafter"/>
</dbReference>
<dbReference type="EMBL" id="CP130318">
    <property type="protein sequence ID" value="WNQ12594.1"/>
    <property type="molecule type" value="Genomic_DNA"/>
</dbReference>
<dbReference type="InterPro" id="IPR014718">
    <property type="entry name" value="GH-type_carb-bd"/>
</dbReference>
<dbReference type="SUPFAM" id="SSF74650">
    <property type="entry name" value="Galactose mutarotase-like"/>
    <property type="match status" value="1"/>
</dbReference>
<dbReference type="KEGG" id="paun:MJA45_06070"/>
<dbReference type="RefSeq" id="WP_315606372.1">
    <property type="nucleotide sequence ID" value="NZ_CP130318.1"/>
</dbReference>
<name>A0AA96LEI6_9BACL</name>
<dbReference type="PANTHER" id="PTHR10091:SF0">
    <property type="entry name" value="GALACTOSE MUTAROTASE"/>
    <property type="match status" value="1"/>
</dbReference>
<reference evidence="1 2" key="1">
    <citation type="submission" date="2022-02" db="EMBL/GenBank/DDBJ databases">
        <title>Paenibacillus sp. MBLB1776 Whole Genome Shotgun Sequencing.</title>
        <authorList>
            <person name="Hwang C.Y."/>
            <person name="Cho E.-S."/>
            <person name="Seo M.-J."/>
        </authorList>
    </citation>
    <scope>NUCLEOTIDE SEQUENCE [LARGE SCALE GENOMIC DNA]</scope>
    <source>
        <strain evidence="1 2">MBLB1776</strain>
    </source>
</reference>
<dbReference type="Pfam" id="PF01263">
    <property type="entry name" value="Aldose_epim"/>
    <property type="match status" value="1"/>
</dbReference>
<keyword evidence="2" id="KW-1185">Reference proteome</keyword>
<dbReference type="GO" id="GO:0006006">
    <property type="term" value="P:glucose metabolic process"/>
    <property type="evidence" value="ECO:0007669"/>
    <property type="project" value="TreeGrafter"/>
</dbReference>
<accession>A0AA96LEI6</accession>
<sequence>MIKQEILQDTLVYTMENEHLRVSLAPTLGNNLFRVYDKTAKREVLLVPDSMDSLVKAPGHSGTPLMFPPNRVRNGAFHFRGRDYQLEINTPEGHHIHGFLRNHPWKVTDSGQQGQVSFIKSTFAFAEHPDILKQFPHAVIIEMTYVLEGPTLAQKVKIINHSNAPIPAAFGLHTWFRLDDEPEKWTLELPVTAIWELDKENMPTGKLLPLGEYEALASTGMNLKGLNLDTVFQIGDKGREAVLRKDDYELRYQISDLYKHWVIYTRGEAKDIICLEPYTWVTNAPNLDLDPSVTGIIGVEPGKAIDLEVTLVVNG</sequence>
<dbReference type="AlphaFoldDB" id="A0AA96LEI6"/>
<organism evidence="1 2">
    <name type="scientific">Paenibacillus aurantius</name>
    <dbReference type="NCBI Taxonomy" id="2918900"/>
    <lineage>
        <taxon>Bacteria</taxon>
        <taxon>Bacillati</taxon>
        <taxon>Bacillota</taxon>
        <taxon>Bacilli</taxon>
        <taxon>Bacillales</taxon>
        <taxon>Paenibacillaceae</taxon>
        <taxon>Paenibacillus</taxon>
    </lineage>
</organism>
<dbReference type="PANTHER" id="PTHR10091">
    <property type="entry name" value="ALDOSE-1-EPIMERASE"/>
    <property type="match status" value="1"/>
</dbReference>
<protein>
    <submittedName>
        <fullName evidence="1">Aldose 1-epimerase</fullName>
    </submittedName>
</protein>
<evidence type="ECO:0000313" key="2">
    <source>
        <dbReference type="Proteomes" id="UP001305702"/>
    </source>
</evidence>
<dbReference type="GO" id="GO:0033499">
    <property type="term" value="P:galactose catabolic process via UDP-galactose, Leloir pathway"/>
    <property type="evidence" value="ECO:0007669"/>
    <property type="project" value="TreeGrafter"/>
</dbReference>
<dbReference type="InterPro" id="IPR008183">
    <property type="entry name" value="Aldose_1/G6P_1-epimerase"/>
</dbReference>
<proteinExistence type="predicted"/>